<gene>
    <name evidence="1" type="ORF">ESZ00_14795</name>
</gene>
<sequence>MKDLGPVGIEHVFQSIYLSAVVAMGAAAEPGQKPRIDILGARQSIDMLTALEEKTKGNLTEAQQRLLQSLLFELRMMFLEITNAIVQQAHTPPPGKF</sequence>
<protein>
    <submittedName>
        <fullName evidence="1">DUF1844 domain-containing protein</fullName>
    </submittedName>
</protein>
<dbReference type="OrthoDB" id="9799618at2"/>
<proteinExistence type="predicted"/>
<dbReference type="Pfam" id="PF08899">
    <property type="entry name" value="DUF1844"/>
    <property type="match status" value="1"/>
</dbReference>
<reference evidence="1 2" key="1">
    <citation type="journal article" date="2016" name="Int. J. Syst. Evol. Microbiol.">
        <title>Acidipila dinghuensis sp. nov., an acidobacterium isolated from forest soil.</title>
        <authorList>
            <person name="Jiang Y.W."/>
            <person name="Wang J."/>
            <person name="Chen M.H."/>
            <person name="Lv Y.Y."/>
            <person name="Qiu L.H."/>
        </authorList>
    </citation>
    <scope>NUCLEOTIDE SEQUENCE [LARGE SCALE GENOMIC DNA]</scope>
    <source>
        <strain evidence="1 2">DHOF10</strain>
    </source>
</reference>
<evidence type="ECO:0000313" key="2">
    <source>
        <dbReference type="Proteomes" id="UP000290253"/>
    </source>
</evidence>
<dbReference type="EMBL" id="SDMK01000003">
    <property type="protein sequence ID" value="RXS94636.1"/>
    <property type="molecule type" value="Genomic_DNA"/>
</dbReference>
<evidence type="ECO:0000313" key="1">
    <source>
        <dbReference type="EMBL" id="RXS94636.1"/>
    </source>
</evidence>
<dbReference type="Proteomes" id="UP000290253">
    <property type="component" value="Unassembled WGS sequence"/>
</dbReference>
<keyword evidence="2" id="KW-1185">Reference proteome</keyword>
<dbReference type="AlphaFoldDB" id="A0A4Q1SBX4"/>
<dbReference type="InterPro" id="IPR014995">
    <property type="entry name" value="DUF1844"/>
</dbReference>
<accession>A0A4Q1SBX4</accession>
<comment type="caution">
    <text evidence="1">The sequence shown here is derived from an EMBL/GenBank/DDBJ whole genome shotgun (WGS) entry which is preliminary data.</text>
</comment>
<name>A0A4Q1SBX4_9BACT</name>
<organism evidence="1 2">
    <name type="scientific">Silvibacterium dinghuense</name>
    <dbReference type="NCBI Taxonomy" id="1560006"/>
    <lineage>
        <taxon>Bacteria</taxon>
        <taxon>Pseudomonadati</taxon>
        <taxon>Acidobacteriota</taxon>
        <taxon>Terriglobia</taxon>
        <taxon>Terriglobales</taxon>
        <taxon>Acidobacteriaceae</taxon>
        <taxon>Silvibacterium</taxon>
    </lineage>
</organism>